<evidence type="ECO:0000256" key="1">
    <source>
        <dbReference type="SAM" id="MobiDB-lite"/>
    </source>
</evidence>
<feature type="compositionally biased region" description="Polar residues" evidence="1">
    <location>
        <begin position="25"/>
        <end position="49"/>
    </location>
</feature>
<dbReference type="Proteomes" id="UP000295604">
    <property type="component" value="Unassembled WGS sequence"/>
</dbReference>
<organism evidence="2 3">
    <name type="scientific">Colletotrichum sidae</name>
    <dbReference type="NCBI Taxonomy" id="1347389"/>
    <lineage>
        <taxon>Eukaryota</taxon>
        <taxon>Fungi</taxon>
        <taxon>Dikarya</taxon>
        <taxon>Ascomycota</taxon>
        <taxon>Pezizomycotina</taxon>
        <taxon>Sordariomycetes</taxon>
        <taxon>Hypocreomycetidae</taxon>
        <taxon>Glomerellales</taxon>
        <taxon>Glomerellaceae</taxon>
        <taxon>Colletotrichum</taxon>
        <taxon>Colletotrichum orbiculare species complex</taxon>
    </lineage>
</organism>
<reference evidence="2 3" key="1">
    <citation type="submission" date="2018-11" db="EMBL/GenBank/DDBJ databases">
        <title>Genome sequence and assembly of Colletotrichum sidae.</title>
        <authorList>
            <person name="Gan P."/>
            <person name="Shirasu K."/>
        </authorList>
    </citation>
    <scope>NUCLEOTIDE SEQUENCE [LARGE SCALE GENOMIC DNA]</scope>
    <source>
        <strain evidence="2 3">CBS 518.97</strain>
    </source>
</reference>
<evidence type="ECO:0000313" key="3">
    <source>
        <dbReference type="Proteomes" id="UP000295604"/>
    </source>
</evidence>
<sequence>MTILICDLQLWWGIFQPANPPPASGAQSEGPVSSGQQVSPLPLLTSGNPYGTAVVAPASGGGAGLSDGRPGHTHLA</sequence>
<dbReference type="AlphaFoldDB" id="A0A4R8TUC8"/>
<name>A0A4R8TUC8_9PEZI</name>
<keyword evidence="3" id="KW-1185">Reference proteome</keyword>
<proteinExistence type="predicted"/>
<dbReference type="EMBL" id="QAPF01000005">
    <property type="protein sequence ID" value="TEA22453.1"/>
    <property type="molecule type" value="Genomic_DNA"/>
</dbReference>
<gene>
    <name evidence="2" type="ORF">C8034_v009893</name>
</gene>
<feature type="region of interest" description="Disordered" evidence="1">
    <location>
        <begin position="19"/>
        <end position="76"/>
    </location>
</feature>
<accession>A0A4R8TUC8</accession>
<evidence type="ECO:0000313" key="2">
    <source>
        <dbReference type="EMBL" id="TEA22453.1"/>
    </source>
</evidence>
<protein>
    <submittedName>
        <fullName evidence="2">Uncharacterized protein</fullName>
    </submittedName>
</protein>
<comment type="caution">
    <text evidence="2">The sequence shown here is derived from an EMBL/GenBank/DDBJ whole genome shotgun (WGS) entry which is preliminary data.</text>
</comment>